<name>A0A6V8IA30_9PROT</name>
<gene>
    <name evidence="1" type="ORF">DmAi_22130</name>
</gene>
<dbReference type="RefSeq" id="WP_143217699.1">
    <property type="nucleotide sequence ID" value="NZ_BLJP01000009.1"/>
</dbReference>
<protein>
    <submittedName>
        <fullName evidence="1">Uncharacterized protein</fullName>
    </submittedName>
</protein>
<dbReference type="EMBL" id="BLJP01000009">
    <property type="protein sequence ID" value="GFE94154.1"/>
    <property type="molecule type" value="Genomic_DNA"/>
</dbReference>
<sequence>MKQKTAIFGQTMNEILTDDELAACTEILRGKRISIPVRLDTKSEDLIAIPFSARVKIIENFGGCQVQFPLNKRFMVCYYSRKGLNGNEIATKLNISWSTVSGILNSSNLHRKGHRIGGGHK</sequence>
<keyword evidence="2" id="KW-1185">Reference proteome</keyword>
<accession>A0A6V8IA30</accession>
<proteinExistence type="predicted"/>
<evidence type="ECO:0000313" key="1">
    <source>
        <dbReference type="EMBL" id="GFE94154.1"/>
    </source>
</evidence>
<dbReference type="Proteomes" id="UP000548726">
    <property type="component" value="Unassembled WGS sequence"/>
</dbReference>
<reference evidence="1 2" key="1">
    <citation type="journal article" date="2020" name="Cell Rep.">
        <title>Local necrotic cells trigger systemic immune activation via gut microbiome dysbiosis in Drosophila.</title>
        <authorList>
            <person name="Kosakamoto H."/>
            <person name="Yamauchi T."/>
            <person name="Akuzawa-Tokita Y."/>
            <person name="Nishimura K."/>
            <person name="Soga T."/>
            <person name="Murakami T."/>
            <person name="Mori H."/>
            <person name="Yamamoto K."/>
            <person name="Miyazaki R."/>
            <person name="Koto A."/>
            <person name="Miura M."/>
            <person name="Obata F."/>
        </authorList>
    </citation>
    <scope>NUCLEOTIDE SEQUENCE [LARGE SCALE GENOMIC DNA]</scope>
    <source>
        <strain evidence="1 2">Ai</strain>
    </source>
</reference>
<organism evidence="1 2">
    <name type="scientific">Acetobacter persici</name>
    <dbReference type="NCBI Taxonomy" id="1076596"/>
    <lineage>
        <taxon>Bacteria</taxon>
        <taxon>Pseudomonadati</taxon>
        <taxon>Pseudomonadota</taxon>
        <taxon>Alphaproteobacteria</taxon>
        <taxon>Acetobacterales</taxon>
        <taxon>Acetobacteraceae</taxon>
        <taxon>Acetobacter</taxon>
    </lineage>
</organism>
<dbReference type="AlphaFoldDB" id="A0A6V8IA30"/>
<comment type="caution">
    <text evidence="1">The sequence shown here is derived from an EMBL/GenBank/DDBJ whole genome shotgun (WGS) entry which is preliminary data.</text>
</comment>
<evidence type="ECO:0000313" key="2">
    <source>
        <dbReference type="Proteomes" id="UP000548726"/>
    </source>
</evidence>